<evidence type="ECO:0000256" key="1">
    <source>
        <dbReference type="ARBA" id="ARBA00022729"/>
    </source>
</evidence>
<dbReference type="InterPro" id="IPR025667">
    <property type="entry name" value="SprB_repeat"/>
</dbReference>
<evidence type="ECO:0008006" key="4">
    <source>
        <dbReference type="Google" id="ProtNLM"/>
    </source>
</evidence>
<dbReference type="NCBIfam" id="TIGR04183">
    <property type="entry name" value="Por_Secre_tail"/>
    <property type="match status" value="1"/>
</dbReference>
<dbReference type="InterPro" id="IPR026444">
    <property type="entry name" value="Secre_tail"/>
</dbReference>
<dbReference type="Pfam" id="PF13573">
    <property type="entry name" value="SprB"/>
    <property type="match status" value="2"/>
</dbReference>
<protein>
    <recommendedName>
        <fullName evidence="4">Secretion system C-terminal sorting domain-containing protein</fullName>
    </recommendedName>
</protein>
<evidence type="ECO:0000313" key="3">
    <source>
        <dbReference type="Proteomes" id="UP000198034"/>
    </source>
</evidence>
<gene>
    <name evidence="2" type="ORF">BWK62_13180</name>
</gene>
<sequence length="1095" mass="121587">MKKNILLFLFVTNSIVAQLNLTGNAYYRFECTLNVRQGSEGSACGYGGLEWLYVQKNNGAKVWLKDNDGSQWQWTSRFFNSSNTNNKFDESNLVSSFRIRSNHRVSSWGSCSTESLWEHSVPIQKVNNVTYYDDQVFAQWFYGNLNINTYPVVNLVNAEPVNDIIGDEDFIDFPNISGIENQYYIWQYATSPLGPWSDLPSAVLRKNSLHIKANSFLPDTLIGLNFYMRVTTGVSHANEQGSLITLRYRKSAPHIKTISLNNTRCNYTTDGKILVTLDRKPFPFEKLGYEMKYADGTIYKSIAIGDLDLKGTDSFTIQDIPAGEYSLKILGAINSIPTYNLGENHIKSFKIEKPLPLTFSLSKVDVWCHGGNDGSITIKATGGNTSCEQDNTRQKAVSNYQYQINNSAWEVFNNGDSTTITSLSQGVYTIKVRDCRTCMVLDNQGQEQSQTIRINQPSEAVSVNYTQVLQPTFYGGTNGRLVAKITGGTRFADNSYAYEWKNSQGVLQTVTPYYDAATQSYYLTLNGIPSDTYSLTVTDKNYSSATYKSTCTIANSQQYLGQPDPIVVTLDLVKEISCNITNEFGNETDMNPYDNQRDESQDGIIKATVTGGVVFNTGENGGLPYKFFWKKQQANGTWTAWNDFDATAENLSHGNYALNVEDKNGIRLGVYVNNLLTQESPKTYFLSQPDKLELTFVKGAISCSAGNNGWITAVPSGGVPPYRYEWTNGGTTNQIVNLTANNYFVKVTDSKGCIVQGTMNIEQPNGVEINGVITSPTCHDGQDGSVQVEVKGGTAPYTYAWSTHATTKDISNLSAGDYKLKLVDANGCTYFKEFTLDNPAAVTLNLGEDRTLCNGQHLDLDISIADPLAQYTWQSKNGFTANTPKVSLTAADTYTAKIITSKGCTAEDEVVIKNNQVAISSEFFLTSQAYKDEEVILINASKPLGENTIWQIPSSVKIIKETEDYIVLQFNTVGSFTISLKQTQGDCYALYSKVINVEEKTIHDAIGNSSNPFIEEFVITPNPNQGQFSSIVKLKEESPIKMRLYSLTGHQPIIEKYETGLKSYVVDFDLSIAAGTYALILETSKETLIKKIIIY</sequence>
<evidence type="ECO:0000313" key="2">
    <source>
        <dbReference type="EMBL" id="OWP74907.1"/>
    </source>
</evidence>
<dbReference type="AlphaFoldDB" id="A0A246GA53"/>
<name>A0A246GA53_9FLAO</name>
<organism evidence="2 3">
    <name type="scientific">Flavobacterium columnare</name>
    <dbReference type="NCBI Taxonomy" id="996"/>
    <lineage>
        <taxon>Bacteria</taxon>
        <taxon>Pseudomonadati</taxon>
        <taxon>Bacteroidota</taxon>
        <taxon>Flavobacteriia</taxon>
        <taxon>Flavobacteriales</taxon>
        <taxon>Flavobacteriaceae</taxon>
        <taxon>Flavobacterium</taxon>
    </lineage>
</organism>
<accession>A0A246GA53</accession>
<dbReference type="EMBL" id="MTCY01000053">
    <property type="protein sequence ID" value="OWP74907.1"/>
    <property type="molecule type" value="Genomic_DNA"/>
</dbReference>
<comment type="caution">
    <text evidence="2">The sequence shown here is derived from an EMBL/GenBank/DDBJ whole genome shotgun (WGS) entry which is preliminary data.</text>
</comment>
<dbReference type="Proteomes" id="UP000198034">
    <property type="component" value="Unassembled WGS sequence"/>
</dbReference>
<reference evidence="2 3" key="1">
    <citation type="journal article" date="2017" name="Infect. Genet. Evol.">
        <title>Comparative genome analysis of fish pathogen Flavobacterium columnare reveals extensive sequence diversity within the species.</title>
        <authorList>
            <person name="Kayansamruaj P."/>
            <person name="Dong H.T."/>
            <person name="Hirono I."/>
            <person name="Kondo H."/>
            <person name="Senapin S."/>
            <person name="Rodkhum C."/>
        </authorList>
    </citation>
    <scope>NUCLEOTIDE SEQUENCE [LARGE SCALE GENOMIC DNA]</scope>
    <source>
        <strain evidence="2 3">1214</strain>
    </source>
</reference>
<keyword evidence="1" id="KW-0732">Signal</keyword>
<dbReference type="Gene3D" id="2.60.40.740">
    <property type="match status" value="2"/>
</dbReference>
<proteinExistence type="predicted"/>